<keyword evidence="2" id="KW-0547">Nucleotide-binding</keyword>
<protein>
    <submittedName>
        <fullName evidence="2">DNA helicase UvrB</fullName>
    </submittedName>
</protein>
<dbReference type="Proteomes" id="UP001179600">
    <property type="component" value="Chromosome"/>
</dbReference>
<dbReference type="EMBL" id="CP116507">
    <property type="protein sequence ID" value="WCG22757.1"/>
    <property type="molecule type" value="Genomic_DNA"/>
</dbReference>
<dbReference type="AlphaFoldDB" id="A0AAE9XEL5"/>
<gene>
    <name evidence="2" type="ORF">PML95_00370</name>
</gene>
<evidence type="ECO:0000313" key="3">
    <source>
        <dbReference type="Proteomes" id="UP001179600"/>
    </source>
</evidence>
<keyword evidence="2" id="KW-0347">Helicase</keyword>
<accession>A0AAE9XEL5</accession>
<reference evidence="2" key="1">
    <citation type="submission" date="2023-01" db="EMBL/GenBank/DDBJ databases">
        <title>Oxazolidinone resistance genes in florfenicol resistant enterococci from beef cattle and veal calves at slaughter.</title>
        <authorList>
            <person name="Biggel M."/>
        </authorList>
    </citation>
    <scope>NUCLEOTIDE SEQUENCE</scope>
    <source>
        <strain evidence="2">K204-1</strain>
    </source>
</reference>
<proteinExistence type="predicted"/>
<dbReference type="GeneID" id="72385829"/>
<dbReference type="RefSeq" id="WP_126760856.1">
    <property type="nucleotide sequence ID" value="NZ_CP090216.1"/>
</dbReference>
<evidence type="ECO:0000313" key="2">
    <source>
        <dbReference type="EMBL" id="WCG22757.1"/>
    </source>
</evidence>
<feature type="transmembrane region" description="Helical" evidence="1">
    <location>
        <begin position="12"/>
        <end position="30"/>
    </location>
</feature>
<keyword evidence="2" id="KW-0067">ATP-binding</keyword>
<dbReference type="GO" id="GO:0004386">
    <property type="term" value="F:helicase activity"/>
    <property type="evidence" value="ECO:0007669"/>
    <property type="project" value="UniProtKB-KW"/>
</dbReference>
<keyword evidence="1" id="KW-1133">Transmembrane helix</keyword>
<sequence>MNLGRLDFGTKDAVLAIAIMMMLILTIYFHWSIKEFILSEIAIVLSFYGGTLKQDKRLDSK</sequence>
<organism evidence="2 3">
    <name type="scientific">Vagococcus lutrae</name>
    <dbReference type="NCBI Taxonomy" id="81947"/>
    <lineage>
        <taxon>Bacteria</taxon>
        <taxon>Bacillati</taxon>
        <taxon>Bacillota</taxon>
        <taxon>Bacilli</taxon>
        <taxon>Lactobacillales</taxon>
        <taxon>Enterococcaceae</taxon>
        <taxon>Vagococcus</taxon>
    </lineage>
</organism>
<keyword evidence="1" id="KW-0472">Membrane</keyword>
<keyword evidence="2" id="KW-0378">Hydrolase</keyword>
<evidence type="ECO:0000256" key="1">
    <source>
        <dbReference type="SAM" id="Phobius"/>
    </source>
</evidence>
<keyword evidence="1" id="KW-0812">Transmembrane</keyword>
<name>A0AAE9XEL5_9ENTE</name>